<organism evidence="4 5">
    <name type="scientific">Paramecium sonneborni</name>
    <dbReference type="NCBI Taxonomy" id="65129"/>
    <lineage>
        <taxon>Eukaryota</taxon>
        <taxon>Sar</taxon>
        <taxon>Alveolata</taxon>
        <taxon>Ciliophora</taxon>
        <taxon>Intramacronucleata</taxon>
        <taxon>Oligohymenophorea</taxon>
        <taxon>Peniculida</taxon>
        <taxon>Parameciidae</taxon>
        <taxon>Paramecium</taxon>
    </lineage>
</organism>
<gene>
    <name evidence="4" type="ORF">PSON_ATCC_30995.1.T2020017</name>
</gene>
<dbReference type="GO" id="GO:0005524">
    <property type="term" value="F:ATP binding"/>
    <property type="evidence" value="ECO:0007669"/>
    <property type="project" value="InterPro"/>
</dbReference>
<dbReference type="OrthoDB" id="297526at2759"/>
<dbReference type="InterPro" id="IPR050235">
    <property type="entry name" value="CK1_Ser-Thr_kinase"/>
</dbReference>
<evidence type="ECO:0000256" key="1">
    <source>
        <dbReference type="ARBA" id="ARBA00012513"/>
    </source>
</evidence>
<keyword evidence="5" id="KW-1185">Reference proteome</keyword>
<dbReference type="GO" id="GO:0004674">
    <property type="term" value="F:protein serine/threonine kinase activity"/>
    <property type="evidence" value="ECO:0007669"/>
    <property type="project" value="UniProtKB-EC"/>
</dbReference>
<feature type="domain" description="Protein kinase" evidence="3">
    <location>
        <begin position="8"/>
        <end position="275"/>
    </location>
</feature>
<evidence type="ECO:0000313" key="5">
    <source>
        <dbReference type="Proteomes" id="UP000692954"/>
    </source>
</evidence>
<protein>
    <recommendedName>
        <fullName evidence="2">Casein kinase I</fullName>
        <ecNumber evidence="1">2.7.11.1</ecNumber>
    </recommendedName>
</protein>
<dbReference type="SMART" id="SM00220">
    <property type="entry name" value="S_TKc"/>
    <property type="match status" value="1"/>
</dbReference>
<dbReference type="Proteomes" id="UP000692954">
    <property type="component" value="Unassembled WGS sequence"/>
</dbReference>
<sequence>MYLQAPQYLVLENLRCSSEHLIYKAENILDSDKCAIKIEKTAGLGQIRNEIEMLRKLKGIIGIPALKQFGVTSDNKSFLIIPLYHSSLRDLIAQQQPQLSLSQILRIGLRITEILEKVHLRNILHLDIKPENIMISKPLDGQKILQDDIIQIIDFGLSQEYSVNSNSLKNMFIGSLNFASRQSHKGEQLGYKDDLESLIYVLIYLRTLKLPWSFKPSWGCKKIDIKVIGKIKSSRFNNLAQTSNFPPQFQEIMSSINSLKHNIMPDYQYIKNLFIILIKQSEISVYQMTLRFKSLNYFDTSIQVNNSKENFQEESEENSDEMVNFETNHCLISKEIAKYKTNQIKSISDLQF</sequence>
<reference evidence="4" key="1">
    <citation type="submission" date="2021-01" db="EMBL/GenBank/DDBJ databases">
        <authorList>
            <consortium name="Genoscope - CEA"/>
            <person name="William W."/>
        </authorList>
    </citation>
    <scope>NUCLEOTIDE SEQUENCE</scope>
</reference>
<dbReference type="InterPro" id="IPR008271">
    <property type="entry name" value="Ser/Thr_kinase_AS"/>
</dbReference>
<evidence type="ECO:0000256" key="2">
    <source>
        <dbReference type="ARBA" id="ARBA00023860"/>
    </source>
</evidence>
<dbReference type="Pfam" id="PF00069">
    <property type="entry name" value="Pkinase"/>
    <property type="match status" value="1"/>
</dbReference>
<dbReference type="InterPro" id="IPR000719">
    <property type="entry name" value="Prot_kinase_dom"/>
</dbReference>
<evidence type="ECO:0000313" key="4">
    <source>
        <dbReference type="EMBL" id="CAD8128986.1"/>
    </source>
</evidence>
<name>A0A8S1RLC6_9CILI</name>
<dbReference type="PROSITE" id="PS50011">
    <property type="entry name" value="PROTEIN_KINASE_DOM"/>
    <property type="match status" value="1"/>
</dbReference>
<dbReference type="PROSITE" id="PS00108">
    <property type="entry name" value="PROTEIN_KINASE_ST"/>
    <property type="match status" value="1"/>
</dbReference>
<dbReference type="EC" id="2.7.11.1" evidence="1"/>
<dbReference type="AlphaFoldDB" id="A0A8S1RLC6"/>
<evidence type="ECO:0000259" key="3">
    <source>
        <dbReference type="PROSITE" id="PS50011"/>
    </source>
</evidence>
<dbReference type="EMBL" id="CAJJDN010000202">
    <property type="protein sequence ID" value="CAD8128986.1"/>
    <property type="molecule type" value="Genomic_DNA"/>
</dbReference>
<proteinExistence type="predicted"/>
<comment type="caution">
    <text evidence="4">The sequence shown here is derived from an EMBL/GenBank/DDBJ whole genome shotgun (WGS) entry which is preliminary data.</text>
</comment>
<accession>A0A8S1RLC6</accession>
<dbReference type="PANTHER" id="PTHR11909">
    <property type="entry name" value="CASEIN KINASE-RELATED"/>
    <property type="match status" value="1"/>
</dbReference>